<dbReference type="RefSeq" id="WP_223402173.1">
    <property type="nucleotide sequence ID" value="NZ_JAGSHT010000002.1"/>
</dbReference>
<gene>
    <name evidence="2" type="ORF">KCQ71_01725</name>
</gene>
<dbReference type="PANTHER" id="PTHR43649">
    <property type="entry name" value="ARABINOSE-BINDING PROTEIN-RELATED"/>
    <property type="match status" value="1"/>
</dbReference>
<evidence type="ECO:0000256" key="1">
    <source>
        <dbReference type="SAM" id="SignalP"/>
    </source>
</evidence>
<dbReference type="SUPFAM" id="SSF53850">
    <property type="entry name" value="Periplasmic binding protein-like II"/>
    <property type="match status" value="1"/>
</dbReference>
<dbReference type="Proteomes" id="UP000826651">
    <property type="component" value="Unassembled WGS sequence"/>
</dbReference>
<proteinExistence type="predicted"/>
<dbReference type="Pfam" id="PF01547">
    <property type="entry name" value="SBP_bac_1"/>
    <property type="match status" value="1"/>
</dbReference>
<keyword evidence="3" id="KW-1185">Reference proteome</keyword>
<dbReference type="PANTHER" id="PTHR43649:SF12">
    <property type="entry name" value="DIACETYLCHITOBIOSE BINDING PROTEIN DASA"/>
    <property type="match status" value="1"/>
</dbReference>
<evidence type="ECO:0000313" key="3">
    <source>
        <dbReference type="Proteomes" id="UP000826651"/>
    </source>
</evidence>
<evidence type="ECO:0000313" key="2">
    <source>
        <dbReference type="EMBL" id="MBZ2194856.1"/>
    </source>
</evidence>
<feature type="signal peptide" evidence="1">
    <location>
        <begin position="1"/>
        <end position="26"/>
    </location>
</feature>
<dbReference type="PROSITE" id="PS51318">
    <property type="entry name" value="TAT"/>
    <property type="match status" value="1"/>
</dbReference>
<dbReference type="Gene3D" id="3.40.190.10">
    <property type="entry name" value="Periplasmic binding protein-like II"/>
    <property type="match status" value="2"/>
</dbReference>
<dbReference type="InterPro" id="IPR050490">
    <property type="entry name" value="Bact_solute-bd_prot1"/>
</dbReference>
<sequence length="454" mass="49220">MSMGDRTFSRRSVLTGSLAAAGTALVASCGNSPSGGDAQTQGSAESGVINVWGAITLDRGVQELLDAFAAKYPDIQVNYEQFPNNTDGNLKLDTSLQGGAPVDVFFSYGAAAVARRTEAGYALDLTELAQSMPEAEPFTSSDPQRTALFDDKLFAIPTVYNPYLVYLNQDMLDAAGIDVPFDWTIEEFHEIATELTAGGFAESATYKSLPLAGMELGGDSQFAAGGESSSFDLPIWKQQFDLELAMEQDGTLFPMEQVLAQRVDLYAQSYFLGGQHAFYLDNPATLRFVKDLENYPHDFRTTFRPMPYLERGGQQWNTGSYEDAVQINANTSYPEAAKTFVQFWLQDGSEFMQTAGKVPSSLGPGQGAAAEALFPRLLGDDYEDLFDTDALTQVAFADDIQMSVTTITTALTEIANLRSSLTQQLRLGEISVDDMLGRLKAEADAAITTELAQG</sequence>
<comment type="caution">
    <text evidence="2">The sequence shown here is derived from an EMBL/GenBank/DDBJ whole genome shotgun (WGS) entry which is preliminary data.</text>
</comment>
<dbReference type="InterPro" id="IPR006311">
    <property type="entry name" value="TAT_signal"/>
</dbReference>
<dbReference type="PROSITE" id="PS51257">
    <property type="entry name" value="PROKAR_LIPOPROTEIN"/>
    <property type="match status" value="1"/>
</dbReference>
<dbReference type="InterPro" id="IPR006059">
    <property type="entry name" value="SBP"/>
</dbReference>
<reference evidence="2 3" key="1">
    <citation type="submission" date="2021-04" db="EMBL/GenBank/DDBJ databases">
        <title>Ruania sp. nov., isolated from sandy soil of mangrove forest.</title>
        <authorList>
            <person name="Ge X."/>
            <person name="Huang R."/>
            <person name="Liu W."/>
        </authorList>
    </citation>
    <scope>NUCLEOTIDE SEQUENCE [LARGE SCALE GENOMIC DNA]</scope>
    <source>
        <strain evidence="2 3">N2-46</strain>
    </source>
</reference>
<feature type="chain" id="PRO_5047016783" evidence="1">
    <location>
        <begin position="27"/>
        <end position="454"/>
    </location>
</feature>
<protein>
    <submittedName>
        <fullName evidence="2">Carbohydrate ABC transporter substrate-binding protein</fullName>
    </submittedName>
</protein>
<name>A0ABS7S3D9_9MICO</name>
<organism evidence="2 3">
    <name type="scientific">Occultella gossypii</name>
    <dbReference type="NCBI Taxonomy" id="2800820"/>
    <lineage>
        <taxon>Bacteria</taxon>
        <taxon>Bacillati</taxon>
        <taxon>Actinomycetota</taxon>
        <taxon>Actinomycetes</taxon>
        <taxon>Micrococcales</taxon>
        <taxon>Ruaniaceae</taxon>
        <taxon>Occultella</taxon>
    </lineage>
</organism>
<dbReference type="EMBL" id="JAGSHT010000002">
    <property type="protein sequence ID" value="MBZ2194856.1"/>
    <property type="molecule type" value="Genomic_DNA"/>
</dbReference>
<accession>A0ABS7S3D9</accession>
<keyword evidence="1" id="KW-0732">Signal</keyword>